<keyword evidence="4" id="KW-1133">Transmembrane helix</keyword>
<dbReference type="EMBL" id="CAIJEN010000013">
    <property type="protein sequence ID" value="CAD0091456.1"/>
    <property type="molecule type" value="Genomic_DNA"/>
</dbReference>
<comment type="subcellular location">
    <subcellularLocation>
        <location evidence="1">Membrane</location>
        <topology evidence="1">Multi-pass membrane protein</topology>
    </subcellularLocation>
</comment>
<proteinExistence type="inferred from homology"/>
<dbReference type="AlphaFoldDB" id="A0A9N8JU87"/>
<protein>
    <submittedName>
        <fullName evidence="6">Uncharacterized protein</fullName>
    </submittedName>
</protein>
<sequence length="214" mass="23674">MDVLKIFLPCCLGASHDELINDIADPVAEKFTTYTDMPSVVEVQSAVESTSNKLLHFITTTDTFNTPAYNVQIQDIIKANQPITVQSSWWIQAVLKTLHKAMTELVKKVENHSQELSPAMHKLFIEAETLAQEFTRFTTNYPDSTFFIETVALALLIEVLAPVLLEALGFGIEGVIGGSLAASFQSLYPDVPYGSLFSKLQSFAARYGKSLVKH</sequence>
<keyword evidence="3" id="KW-0812">Transmembrane</keyword>
<evidence type="ECO:0000313" key="7">
    <source>
        <dbReference type="Proteomes" id="UP000716446"/>
    </source>
</evidence>
<evidence type="ECO:0000256" key="3">
    <source>
        <dbReference type="ARBA" id="ARBA00022692"/>
    </source>
</evidence>
<evidence type="ECO:0000256" key="5">
    <source>
        <dbReference type="ARBA" id="ARBA00023136"/>
    </source>
</evidence>
<evidence type="ECO:0000313" key="6">
    <source>
        <dbReference type="EMBL" id="CAD0091456.1"/>
    </source>
</evidence>
<dbReference type="Gene3D" id="6.10.110.10">
    <property type="match status" value="1"/>
</dbReference>
<evidence type="ECO:0000256" key="4">
    <source>
        <dbReference type="ARBA" id="ARBA00022989"/>
    </source>
</evidence>
<evidence type="ECO:0000256" key="1">
    <source>
        <dbReference type="ARBA" id="ARBA00004141"/>
    </source>
</evidence>
<evidence type="ECO:0000256" key="2">
    <source>
        <dbReference type="ARBA" id="ARBA00007262"/>
    </source>
</evidence>
<reference evidence="6" key="1">
    <citation type="submission" date="2020-06" db="EMBL/GenBank/DDBJ databases">
        <authorList>
            <person name="Onetto C."/>
        </authorList>
    </citation>
    <scope>NUCLEOTIDE SEQUENCE</scope>
</reference>
<dbReference type="Proteomes" id="UP000716446">
    <property type="component" value="Unassembled WGS sequence"/>
</dbReference>
<organism evidence="6 7">
    <name type="scientific">Aureobasidium vineae</name>
    <dbReference type="NCBI Taxonomy" id="2773715"/>
    <lineage>
        <taxon>Eukaryota</taxon>
        <taxon>Fungi</taxon>
        <taxon>Dikarya</taxon>
        <taxon>Ascomycota</taxon>
        <taxon>Pezizomycotina</taxon>
        <taxon>Dothideomycetes</taxon>
        <taxon>Dothideomycetidae</taxon>
        <taxon>Dothideales</taxon>
        <taxon>Saccotheciaceae</taxon>
        <taxon>Aureobasidium</taxon>
    </lineage>
</organism>
<keyword evidence="5" id="KW-0472">Membrane</keyword>
<dbReference type="InterPro" id="IPR009311">
    <property type="entry name" value="IFI6/IFI27-like"/>
</dbReference>
<dbReference type="Pfam" id="PF06140">
    <property type="entry name" value="Ifi-6-16"/>
    <property type="match status" value="1"/>
</dbReference>
<dbReference type="InterPro" id="IPR038213">
    <property type="entry name" value="IFI6/IFI27-like_sf"/>
</dbReference>
<accession>A0A9N8JU87</accession>
<dbReference type="GO" id="GO:0016020">
    <property type="term" value="C:membrane"/>
    <property type="evidence" value="ECO:0007669"/>
    <property type="project" value="UniProtKB-SubCell"/>
</dbReference>
<keyword evidence="7" id="KW-1185">Reference proteome</keyword>
<comment type="caution">
    <text evidence="6">The sequence shown here is derived from an EMBL/GenBank/DDBJ whole genome shotgun (WGS) entry which is preliminary data.</text>
</comment>
<name>A0A9N8JU87_9PEZI</name>
<gene>
    <name evidence="6" type="ORF">AWRI4619_LOCUS6705</name>
</gene>
<comment type="similarity">
    <text evidence="2">Belongs to the IFI6/IFI27 family.</text>
</comment>